<gene>
    <name evidence="7" type="ORF">SAMN05216187_106120</name>
</gene>
<protein>
    <submittedName>
        <fullName evidence="7">Uncharacterized membrane protein YfcC, ion transporter superfamily</fullName>
    </submittedName>
</protein>
<evidence type="ECO:0000313" key="7">
    <source>
        <dbReference type="EMBL" id="SDK26181.1"/>
    </source>
</evidence>
<evidence type="ECO:0000256" key="6">
    <source>
        <dbReference type="SAM" id="Phobius"/>
    </source>
</evidence>
<dbReference type="Pfam" id="PF03606">
    <property type="entry name" value="DcuC"/>
    <property type="match status" value="1"/>
</dbReference>
<evidence type="ECO:0000256" key="4">
    <source>
        <dbReference type="ARBA" id="ARBA00022989"/>
    </source>
</evidence>
<dbReference type="GO" id="GO:0005886">
    <property type="term" value="C:plasma membrane"/>
    <property type="evidence" value="ECO:0007669"/>
    <property type="project" value="UniProtKB-SubCell"/>
</dbReference>
<keyword evidence="5 6" id="KW-0472">Membrane</keyword>
<comment type="subcellular location">
    <subcellularLocation>
        <location evidence="1">Cell membrane</location>
        <topology evidence="1">Multi-pass membrane protein</topology>
    </subcellularLocation>
</comment>
<dbReference type="AlphaFoldDB" id="A0A1G9AFY2"/>
<organism evidence="7 8">
    <name type="scientific">Jeotgalicoccus aerolatus</name>
    <dbReference type="NCBI Taxonomy" id="709510"/>
    <lineage>
        <taxon>Bacteria</taxon>
        <taxon>Bacillati</taxon>
        <taxon>Bacillota</taxon>
        <taxon>Bacilli</taxon>
        <taxon>Bacillales</taxon>
        <taxon>Staphylococcaceae</taxon>
        <taxon>Jeotgalicoccus</taxon>
    </lineage>
</organism>
<feature type="transmembrane region" description="Helical" evidence="6">
    <location>
        <begin position="260"/>
        <end position="281"/>
    </location>
</feature>
<dbReference type="PANTHER" id="PTHR43652:SF2">
    <property type="entry name" value="BASIC AMINO ACID ANTIPORTER YFCC-RELATED"/>
    <property type="match status" value="1"/>
</dbReference>
<evidence type="ECO:0000313" key="8">
    <source>
        <dbReference type="Proteomes" id="UP000242700"/>
    </source>
</evidence>
<feature type="transmembrane region" description="Helical" evidence="6">
    <location>
        <begin position="124"/>
        <end position="157"/>
    </location>
</feature>
<evidence type="ECO:0000256" key="2">
    <source>
        <dbReference type="ARBA" id="ARBA00022475"/>
    </source>
</evidence>
<feature type="transmembrane region" description="Helical" evidence="6">
    <location>
        <begin position="204"/>
        <end position="223"/>
    </location>
</feature>
<dbReference type="InterPro" id="IPR051679">
    <property type="entry name" value="DASS-Related_Transporters"/>
</dbReference>
<dbReference type="Proteomes" id="UP000242700">
    <property type="component" value="Unassembled WGS sequence"/>
</dbReference>
<feature type="transmembrane region" description="Helical" evidence="6">
    <location>
        <begin position="417"/>
        <end position="437"/>
    </location>
</feature>
<feature type="transmembrane region" description="Helical" evidence="6">
    <location>
        <begin position="287"/>
        <end position="306"/>
    </location>
</feature>
<evidence type="ECO:0000256" key="3">
    <source>
        <dbReference type="ARBA" id="ARBA00022692"/>
    </source>
</evidence>
<evidence type="ECO:0000256" key="1">
    <source>
        <dbReference type="ARBA" id="ARBA00004651"/>
    </source>
</evidence>
<keyword evidence="4 6" id="KW-1133">Transmembrane helix</keyword>
<reference evidence="8" key="1">
    <citation type="submission" date="2016-10" db="EMBL/GenBank/DDBJ databases">
        <authorList>
            <person name="Varghese N."/>
            <person name="Submissions S."/>
        </authorList>
    </citation>
    <scope>NUCLEOTIDE SEQUENCE [LARGE SCALE GENOMIC DNA]</scope>
    <source>
        <strain evidence="8">CGMCC 1.8911</strain>
    </source>
</reference>
<feature type="transmembrane region" description="Helical" evidence="6">
    <location>
        <begin position="318"/>
        <end position="336"/>
    </location>
</feature>
<proteinExistence type="predicted"/>
<feature type="transmembrane region" description="Helical" evidence="6">
    <location>
        <begin position="356"/>
        <end position="376"/>
    </location>
</feature>
<dbReference type="PANTHER" id="PTHR43652">
    <property type="entry name" value="BASIC AMINO ACID ANTIPORTER YFCC-RELATED"/>
    <property type="match status" value="1"/>
</dbReference>
<keyword evidence="2" id="KW-1003">Cell membrane</keyword>
<feature type="transmembrane region" description="Helical" evidence="6">
    <location>
        <begin position="21"/>
        <end position="39"/>
    </location>
</feature>
<keyword evidence="3 6" id="KW-0812">Transmembrane</keyword>
<feature type="transmembrane region" description="Helical" evidence="6">
    <location>
        <begin position="164"/>
        <end position="184"/>
    </location>
</feature>
<sequence length="469" mass="50433">MVKGSNSKGKNQKKKWEFPDTYVIVFAVLLMAVAATYIVPAGTFDRVETDGVTTIVSGTYENTESSPAGFMDVFLSVQTGMVESAGLIFLVLFAGGMFEIINKSGAIHTGIYSAIDKMKGKEFFLIATIIILFALGGAVGALANSVIPFVAIGVLLVKALKFDAIVAVAITFNAAFIGFSAGFLNPYTVGVAHNIAELPLFSGMVFRLVAFVLLVGATIWYTWRYCKIILNDPSRSLIGIEAAEDNELGFDEKFTGRHKLILIWTAASLMFFVFAVIKFQWTTDHMAAFFVIIGLVAGIIAGMNYNTIAFTFLEGCKNLVYGALIIGLARAVLVIMENGQILDTLVSALSQPLSALPPIATAIGMFLMNSVFNFFVPSGSGQAAIMMPIQTPLADMIGITRQVSVLAFQFGDGFSNVLFPTSGPLMASLAVAGVAWIKWAKWFFPLFLIWTGIAFVLLAVAVMINLGPL</sequence>
<accession>A0A1G9AFY2</accession>
<dbReference type="EMBL" id="FNFI01000006">
    <property type="protein sequence ID" value="SDK26181.1"/>
    <property type="molecule type" value="Genomic_DNA"/>
</dbReference>
<dbReference type="RefSeq" id="WP_256333969.1">
    <property type="nucleotide sequence ID" value="NZ_FNFI01000006.1"/>
</dbReference>
<evidence type="ECO:0000256" key="5">
    <source>
        <dbReference type="ARBA" id="ARBA00023136"/>
    </source>
</evidence>
<name>A0A1G9AFY2_9STAP</name>
<feature type="transmembrane region" description="Helical" evidence="6">
    <location>
        <begin position="443"/>
        <end position="466"/>
    </location>
</feature>
<dbReference type="InterPro" id="IPR018385">
    <property type="entry name" value="C4_dicarb_anaerob_car-like"/>
</dbReference>